<dbReference type="CDD" id="cd04301">
    <property type="entry name" value="NAT_SF"/>
    <property type="match status" value="1"/>
</dbReference>
<dbReference type="PROSITE" id="PS51186">
    <property type="entry name" value="GNAT"/>
    <property type="match status" value="1"/>
</dbReference>
<feature type="domain" description="N-acetyltransferase" evidence="1">
    <location>
        <begin position="2"/>
        <end position="192"/>
    </location>
</feature>
<dbReference type="InterPro" id="IPR000182">
    <property type="entry name" value="GNAT_dom"/>
</dbReference>
<dbReference type="EMBL" id="JABWTA010000001">
    <property type="protein sequence ID" value="NVE95135.1"/>
    <property type="molecule type" value="Genomic_DNA"/>
</dbReference>
<evidence type="ECO:0000313" key="2">
    <source>
        <dbReference type="EMBL" id="NVE95135.1"/>
    </source>
</evidence>
<dbReference type="RefSeq" id="WP_176273329.1">
    <property type="nucleotide sequence ID" value="NZ_JABWTA010000001.1"/>
</dbReference>
<keyword evidence="2" id="KW-0808">Transferase</keyword>
<evidence type="ECO:0000259" key="1">
    <source>
        <dbReference type="PROSITE" id="PS51186"/>
    </source>
</evidence>
<dbReference type="Gene3D" id="3.40.630.30">
    <property type="match status" value="1"/>
</dbReference>
<evidence type="ECO:0000313" key="3">
    <source>
        <dbReference type="Proteomes" id="UP000546031"/>
    </source>
</evidence>
<dbReference type="SUPFAM" id="SSF55729">
    <property type="entry name" value="Acyl-CoA N-acyltransferases (Nat)"/>
    <property type="match status" value="1"/>
</dbReference>
<proteinExistence type="predicted"/>
<comment type="caution">
    <text evidence="2">The sequence shown here is derived from an EMBL/GenBank/DDBJ whole genome shotgun (WGS) entry which is preliminary data.</text>
</comment>
<keyword evidence="3" id="KW-1185">Reference proteome</keyword>
<reference evidence="2 3" key="1">
    <citation type="submission" date="2020-06" db="EMBL/GenBank/DDBJ databases">
        <title>Altererythrobacter lutimaris sp. nov., a marine bacterium isolated from a tidal flat.</title>
        <authorList>
            <person name="Kim D."/>
            <person name="Yoo Y."/>
            <person name="Kim J.-J."/>
        </authorList>
    </citation>
    <scope>NUCLEOTIDE SEQUENCE [LARGE SCALE GENOMIC DNA]</scope>
    <source>
        <strain evidence="2 3">JGD-16</strain>
    </source>
</reference>
<dbReference type="GO" id="GO:0016747">
    <property type="term" value="F:acyltransferase activity, transferring groups other than amino-acyl groups"/>
    <property type="evidence" value="ECO:0007669"/>
    <property type="project" value="InterPro"/>
</dbReference>
<dbReference type="Proteomes" id="UP000546031">
    <property type="component" value="Unassembled WGS sequence"/>
</dbReference>
<name>A0A850HCT1_9SPHN</name>
<dbReference type="InterPro" id="IPR016181">
    <property type="entry name" value="Acyl_CoA_acyltransferase"/>
</dbReference>
<gene>
    <name evidence="2" type="ORF">HUO12_09520</name>
</gene>
<protein>
    <submittedName>
        <fullName evidence="2">GNAT family N-acetyltransferase</fullName>
    </submittedName>
</protein>
<organism evidence="2 3">
    <name type="scientific">Altererythrobacter lutimaris</name>
    <dbReference type="NCBI Taxonomy" id="2743979"/>
    <lineage>
        <taxon>Bacteria</taxon>
        <taxon>Pseudomonadati</taxon>
        <taxon>Pseudomonadota</taxon>
        <taxon>Alphaproteobacteria</taxon>
        <taxon>Sphingomonadales</taxon>
        <taxon>Erythrobacteraceae</taxon>
        <taxon>Altererythrobacter</taxon>
    </lineage>
</organism>
<accession>A0A850HCT1</accession>
<dbReference type="AlphaFoldDB" id="A0A850HCT1"/>
<sequence>MIDIAQAHSGDWPAIARFVERCYGASARYKGEARWRWQMEQAPYPMASASHPPSWIAHDGAEVVGQISLQPGRLWLSGEPLDIGWIVDVMIDERYRGKGLGHRLYGAILDAGHVAVTLTMAPATRQIAMRAGSVELPPVAQLLRAQNLSQATIRRWAEHSAEAGGRAGRIRHVTPVAKAVLDLVSIMSKPRSQNPDLVSKVHAVDRVDKRDLEQWQERIQSGALTGFDRSDAFWRWRFENAPDLDYRFAKLSGDGKARGIMAWREPLSCELPVGTIADVLCDPEDGEGMEALLHYGLSELQHCEAVIAGASTECEITAYRKAGFKPVKWHRPTVSARDTAVLEKIESASQWRMTKADHDWDQVHPC</sequence>
<dbReference type="Pfam" id="PF13527">
    <property type="entry name" value="Acetyltransf_9"/>
    <property type="match status" value="1"/>
</dbReference>